<evidence type="ECO:0000313" key="6">
    <source>
        <dbReference type="EMBL" id="TCK68142.1"/>
    </source>
</evidence>
<feature type="transmembrane region" description="Helical" evidence="5">
    <location>
        <begin position="64"/>
        <end position="84"/>
    </location>
</feature>
<evidence type="ECO:0000313" key="7">
    <source>
        <dbReference type="Proteomes" id="UP000295496"/>
    </source>
</evidence>
<keyword evidence="7" id="KW-1185">Reference proteome</keyword>
<dbReference type="AlphaFoldDB" id="A0A4R1KSW1"/>
<reference evidence="6 7" key="1">
    <citation type="submission" date="2019-03" db="EMBL/GenBank/DDBJ databases">
        <title>Genomic Encyclopedia of Type Strains, Phase IV (KMG-IV): sequencing the most valuable type-strain genomes for metagenomic binning, comparative biology and taxonomic classification.</title>
        <authorList>
            <person name="Goeker M."/>
        </authorList>
    </citation>
    <scope>NUCLEOTIDE SEQUENCE [LARGE SCALE GENOMIC DNA]</scope>
    <source>
        <strain evidence="6 7">DSM 10053</strain>
    </source>
</reference>
<dbReference type="Pfam" id="PF02674">
    <property type="entry name" value="Colicin_V"/>
    <property type="match status" value="1"/>
</dbReference>
<comment type="caution">
    <text evidence="6">The sequence shown here is derived from an EMBL/GenBank/DDBJ whole genome shotgun (WGS) entry which is preliminary data.</text>
</comment>
<evidence type="ECO:0000256" key="4">
    <source>
        <dbReference type="ARBA" id="ARBA00023136"/>
    </source>
</evidence>
<dbReference type="EMBL" id="SMGJ01000006">
    <property type="protein sequence ID" value="TCK68142.1"/>
    <property type="molecule type" value="Genomic_DNA"/>
</dbReference>
<sequence length="167" mass="18523">MSVIDYIIIGIIAFSIIVSLLRGFVREVLSLASWIIAFIVASQFYPYLANLLTQIESEYIRNGVAIGVLFVLTLIVGGIVNYVISQLVDKTGLSGTDRVLGACFGFLRGVLIVAALLFFVDTFTNFKQSEAWKSSQLIPHFGFVVEWFFQQLQANSSFLNSTLIPVK</sequence>
<dbReference type="InterPro" id="IPR003825">
    <property type="entry name" value="Colicin-V_CvpA"/>
</dbReference>
<name>A0A4R1KSW1_9PAST</name>
<dbReference type="Proteomes" id="UP000295496">
    <property type="component" value="Unassembled WGS sequence"/>
</dbReference>
<keyword evidence="4 5" id="KW-0472">Membrane</keyword>
<evidence type="ECO:0000256" key="1">
    <source>
        <dbReference type="ARBA" id="ARBA00004141"/>
    </source>
</evidence>
<dbReference type="GO" id="GO:0016020">
    <property type="term" value="C:membrane"/>
    <property type="evidence" value="ECO:0007669"/>
    <property type="project" value="UniProtKB-SubCell"/>
</dbReference>
<feature type="transmembrane region" description="Helical" evidence="5">
    <location>
        <begin position="99"/>
        <end position="120"/>
    </location>
</feature>
<accession>A0A4R1KSW1</accession>
<keyword evidence="2 5" id="KW-0812">Transmembrane</keyword>
<dbReference type="GO" id="GO:0009403">
    <property type="term" value="P:toxin biosynthetic process"/>
    <property type="evidence" value="ECO:0007669"/>
    <property type="project" value="InterPro"/>
</dbReference>
<feature type="transmembrane region" description="Helical" evidence="5">
    <location>
        <begin position="7"/>
        <end position="25"/>
    </location>
</feature>
<evidence type="ECO:0000256" key="5">
    <source>
        <dbReference type="SAM" id="Phobius"/>
    </source>
</evidence>
<organism evidence="6 7">
    <name type="scientific">Lonepinella koalarum</name>
    <dbReference type="NCBI Taxonomy" id="53417"/>
    <lineage>
        <taxon>Bacteria</taxon>
        <taxon>Pseudomonadati</taxon>
        <taxon>Pseudomonadota</taxon>
        <taxon>Gammaproteobacteria</taxon>
        <taxon>Pasteurellales</taxon>
        <taxon>Pasteurellaceae</taxon>
        <taxon>Lonepinella</taxon>
    </lineage>
</organism>
<feature type="transmembrane region" description="Helical" evidence="5">
    <location>
        <begin position="31"/>
        <end position="52"/>
    </location>
</feature>
<dbReference type="PANTHER" id="PTHR36926:SF1">
    <property type="entry name" value="COLICIN V PRODUCTION PROTEIN"/>
    <property type="match status" value="1"/>
</dbReference>
<dbReference type="InterPro" id="IPR052719">
    <property type="entry name" value="CvpA-like"/>
</dbReference>
<gene>
    <name evidence="6" type="ORF">EV692_1842</name>
</gene>
<dbReference type="PANTHER" id="PTHR36926">
    <property type="entry name" value="COLICIN V PRODUCTION PROTEIN"/>
    <property type="match status" value="1"/>
</dbReference>
<keyword evidence="3 5" id="KW-1133">Transmembrane helix</keyword>
<evidence type="ECO:0000256" key="2">
    <source>
        <dbReference type="ARBA" id="ARBA00022692"/>
    </source>
</evidence>
<evidence type="ECO:0000256" key="3">
    <source>
        <dbReference type="ARBA" id="ARBA00022989"/>
    </source>
</evidence>
<proteinExistence type="predicted"/>
<comment type="subcellular location">
    <subcellularLocation>
        <location evidence="1">Membrane</location>
        <topology evidence="1">Multi-pass membrane protein</topology>
    </subcellularLocation>
</comment>
<protein>
    <submittedName>
        <fullName evidence="6">Membrane protein required for colicin V production</fullName>
    </submittedName>
</protein>